<organism evidence="2 3">
    <name type="scientific">Pocillopora damicornis</name>
    <name type="common">Cauliflower coral</name>
    <name type="synonym">Millepora damicornis</name>
    <dbReference type="NCBI Taxonomy" id="46731"/>
    <lineage>
        <taxon>Eukaryota</taxon>
        <taxon>Metazoa</taxon>
        <taxon>Cnidaria</taxon>
        <taxon>Anthozoa</taxon>
        <taxon>Hexacorallia</taxon>
        <taxon>Scleractinia</taxon>
        <taxon>Astrocoeniina</taxon>
        <taxon>Pocilloporidae</taxon>
        <taxon>Pocillopora</taxon>
    </lineage>
</organism>
<dbReference type="OrthoDB" id="5975809at2759"/>
<feature type="region of interest" description="Disordered" evidence="1">
    <location>
        <begin position="1"/>
        <end position="38"/>
    </location>
</feature>
<dbReference type="Proteomes" id="UP000275408">
    <property type="component" value="Unassembled WGS sequence"/>
</dbReference>
<evidence type="ECO:0000313" key="2">
    <source>
        <dbReference type="EMBL" id="RMX51341.1"/>
    </source>
</evidence>
<feature type="compositionally biased region" description="Basic and acidic residues" evidence="1">
    <location>
        <begin position="171"/>
        <end position="191"/>
    </location>
</feature>
<name>A0A3M6UCG9_POCDA</name>
<evidence type="ECO:0000313" key="3">
    <source>
        <dbReference type="Proteomes" id="UP000275408"/>
    </source>
</evidence>
<comment type="caution">
    <text evidence="2">The sequence shown here is derived from an EMBL/GenBank/DDBJ whole genome shotgun (WGS) entry which is preliminary data.</text>
</comment>
<proteinExistence type="predicted"/>
<accession>A0A3M6UCG9</accession>
<feature type="region of interest" description="Disordered" evidence="1">
    <location>
        <begin position="150"/>
        <end position="210"/>
    </location>
</feature>
<feature type="compositionally biased region" description="Polar residues" evidence="1">
    <location>
        <begin position="93"/>
        <end position="102"/>
    </location>
</feature>
<feature type="region of interest" description="Disordered" evidence="1">
    <location>
        <begin position="57"/>
        <end position="118"/>
    </location>
</feature>
<dbReference type="AlphaFoldDB" id="A0A3M6UCG9"/>
<keyword evidence="3" id="KW-1185">Reference proteome</keyword>
<feature type="compositionally biased region" description="Basic and acidic residues" evidence="1">
    <location>
        <begin position="26"/>
        <end position="36"/>
    </location>
</feature>
<evidence type="ECO:0000256" key="1">
    <source>
        <dbReference type="SAM" id="MobiDB-lite"/>
    </source>
</evidence>
<dbReference type="EMBL" id="RCHS01001805">
    <property type="protein sequence ID" value="RMX51341.1"/>
    <property type="molecule type" value="Genomic_DNA"/>
</dbReference>
<gene>
    <name evidence="2" type="ORF">pdam_00020061</name>
</gene>
<feature type="compositionally biased region" description="Polar residues" evidence="1">
    <location>
        <begin position="57"/>
        <end position="69"/>
    </location>
</feature>
<sequence length="264" mass="29387">MQSSSRIPRRVGGDRDSESSNTEAENDGKGRERKISLTDQGKAAKLLRQRLAFALATNTKLKSDSSNSESEQEISGKDLKTRRERKTAFIPRKNSQGPQQTAIKPPRPPLTDGGGISHNVVKSQNYSATNFSLRSGVPFENNAQVKTSITNLPFPSRKERDGISSSANDKVVSEDVIDTRRSRVPPSHDDLPPNSHGKATKKSEDSTSPTHNSLDVIYVIESELVKLKEDMHQTTEYFQEMNVSTLQVKKKLEELRELRTNSVI</sequence>
<reference evidence="2 3" key="1">
    <citation type="journal article" date="2018" name="Sci. Rep.">
        <title>Comparative analysis of the Pocillopora damicornis genome highlights role of immune system in coral evolution.</title>
        <authorList>
            <person name="Cunning R."/>
            <person name="Bay R.A."/>
            <person name="Gillette P."/>
            <person name="Baker A.C."/>
            <person name="Traylor-Knowles N."/>
        </authorList>
    </citation>
    <scope>NUCLEOTIDE SEQUENCE [LARGE SCALE GENOMIC DNA]</scope>
    <source>
        <strain evidence="2">RSMAS</strain>
        <tissue evidence="2">Whole animal</tissue>
    </source>
</reference>
<protein>
    <submittedName>
        <fullName evidence="2">Uncharacterized protein</fullName>
    </submittedName>
</protein>